<dbReference type="SUPFAM" id="SSF50978">
    <property type="entry name" value="WD40 repeat-like"/>
    <property type="match status" value="1"/>
</dbReference>
<dbReference type="PANTHER" id="PTHR44040">
    <property type="entry name" value="RETINOBLASTOMA-BINDING PROTEIN 5"/>
    <property type="match status" value="1"/>
</dbReference>
<keyword evidence="8" id="KW-1185">Reference proteome</keyword>
<evidence type="ECO:0000256" key="2">
    <source>
        <dbReference type="ARBA" id="ARBA00022574"/>
    </source>
</evidence>
<name>A0ABQ9P1M3_9PEZI</name>
<dbReference type="InterPro" id="IPR036322">
    <property type="entry name" value="WD40_repeat_dom_sf"/>
</dbReference>
<protein>
    <submittedName>
        <fullName evidence="7">Chromatin binding protein</fullName>
    </submittedName>
</protein>
<dbReference type="Gene3D" id="2.130.10.10">
    <property type="entry name" value="YVTN repeat-like/Quinoprotein amine dehydrogenase"/>
    <property type="match status" value="2"/>
</dbReference>
<dbReference type="InterPro" id="IPR037850">
    <property type="entry name" value="RBBP5/Swd1"/>
</dbReference>
<dbReference type="PROSITE" id="PS50294">
    <property type="entry name" value="WD_REPEATS_REGION"/>
    <property type="match status" value="1"/>
</dbReference>
<organism evidence="7 8">
    <name type="scientific">Coniosporium apollinis</name>
    <dbReference type="NCBI Taxonomy" id="61459"/>
    <lineage>
        <taxon>Eukaryota</taxon>
        <taxon>Fungi</taxon>
        <taxon>Dikarya</taxon>
        <taxon>Ascomycota</taxon>
        <taxon>Pezizomycotina</taxon>
        <taxon>Dothideomycetes</taxon>
        <taxon>Dothideomycetes incertae sedis</taxon>
        <taxon>Coniosporium</taxon>
    </lineage>
</organism>
<evidence type="ECO:0000256" key="6">
    <source>
        <dbReference type="SAM" id="MobiDB-lite"/>
    </source>
</evidence>
<accession>A0ABQ9P1M3</accession>
<feature type="compositionally biased region" description="Basic and acidic residues" evidence="6">
    <location>
        <begin position="439"/>
        <end position="454"/>
    </location>
</feature>
<dbReference type="InterPro" id="IPR019775">
    <property type="entry name" value="WD40_repeat_CS"/>
</dbReference>
<evidence type="ECO:0000256" key="5">
    <source>
        <dbReference type="PROSITE-ProRule" id="PRU00221"/>
    </source>
</evidence>
<evidence type="ECO:0000256" key="1">
    <source>
        <dbReference type="ARBA" id="ARBA00004123"/>
    </source>
</evidence>
<dbReference type="PROSITE" id="PS50082">
    <property type="entry name" value="WD_REPEATS_2"/>
    <property type="match status" value="1"/>
</dbReference>
<dbReference type="InterPro" id="IPR001680">
    <property type="entry name" value="WD40_rpt"/>
</dbReference>
<dbReference type="Pfam" id="PF00400">
    <property type="entry name" value="WD40"/>
    <property type="match status" value="3"/>
</dbReference>
<dbReference type="InterPro" id="IPR015943">
    <property type="entry name" value="WD40/YVTN_repeat-like_dom_sf"/>
</dbReference>
<evidence type="ECO:0000313" key="8">
    <source>
        <dbReference type="Proteomes" id="UP001172684"/>
    </source>
</evidence>
<dbReference type="Proteomes" id="UP001172684">
    <property type="component" value="Unassembled WGS sequence"/>
</dbReference>
<comment type="caution">
    <text evidence="7">The sequence shown here is derived from an EMBL/GenBank/DDBJ whole genome shotgun (WGS) entry which is preliminary data.</text>
</comment>
<comment type="subcellular location">
    <subcellularLocation>
        <location evidence="1">Nucleus</location>
    </subcellularLocation>
</comment>
<feature type="repeat" description="WD" evidence="5">
    <location>
        <begin position="63"/>
        <end position="104"/>
    </location>
</feature>
<reference evidence="7" key="1">
    <citation type="submission" date="2022-10" db="EMBL/GenBank/DDBJ databases">
        <title>Culturing micro-colonial fungi from biological soil crusts in the Mojave desert and describing Neophaeococcomyces mojavensis, and introducing the new genera and species Taxawa tesnikishii.</title>
        <authorList>
            <person name="Kurbessoian T."/>
            <person name="Stajich J.E."/>
        </authorList>
    </citation>
    <scope>NUCLEOTIDE SEQUENCE</scope>
    <source>
        <strain evidence="7">TK_1</strain>
    </source>
</reference>
<evidence type="ECO:0000256" key="4">
    <source>
        <dbReference type="ARBA" id="ARBA00023242"/>
    </source>
</evidence>
<gene>
    <name evidence="7" type="primary">SWD1</name>
    <name evidence="7" type="ORF">H2201_001513</name>
</gene>
<keyword evidence="4" id="KW-0539">Nucleus</keyword>
<sequence>MNLSLVDPFILAQDCPETLTGKLRSGSSSQIRFSYRGDLLASGRTDGIVSIFDTETCGVARKLRGHTAAIAAISWSKDGRYLLSAGSDCKCVLWDLQDGSRLRTVRFEAPIYTAELHPSNHLLFAVSLLSAPALLVDASADIPKKHALPLKLLQPGRREEDGSKKGAKPHTTAAAFISSGDYLLTATSQGRLNIISTASREAVQSFQLSNAPITTMRLTNSGRAVAVNSADRVVRTLHLPDFSDEKLDIGNLRLEVEHKFQDVVNRLRWNYVSLSPTGEYVTASTGDNHDIYVWERGQGSLVKILEHSKEELYTVEWHPNKPLIAAAGSESGRIYLWSIVAPQRWSALAPDFVEVEENVEYIEKEDEFDIQPLETLHKRRLDAEDEDVDVLTVEPPKAGGSEWEGAFRMPVLLDIEDSDSEDEIEAVGAGQYRRKSPGRNKEWMDGGSGDEKRVSGTAKANGTKRRRGD</sequence>
<dbReference type="SMART" id="SM00320">
    <property type="entry name" value="WD40"/>
    <property type="match status" value="6"/>
</dbReference>
<dbReference type="PANTHER" id="PTHR44040:SF1">
    <property type="entry name" value="RETINOBLASTOMA-BINDING PROTEIN 5"/>
    <property type="match status" value="1"/>
</dbReference>
<keyword evidence="2 5" id="KW-0853">WD repeat</keyword>
<feature type="region of interest" description="Disordered" evidence="6">
    <location>
        <begin position="418"/>
        <end position="469"/>
    </location>
</feature>
<proteinExistence type="predicted"/>
<evidence type="ECO:0000313" key="7">
    <source>
        <dbReference type="EMBL" id="KAJ9668465.1"/>
    </source>
</evidence>
<dbReference type="PROSITE" id="PS00678">
    <property type="entry name" value="WD_REPEATS_1"/>
    <property type="match status" value="1"/>
</dbReference>
<evidence type="ECO:0000256" key="3">
    <source>
        <dbReference type="ARBA" id="ARBA00022737"/>
    </source>
</evidence>
<dbReference type="EMBL" id="JAPDRL010000007">
    <property type="protein sequence ID" value="KAJ9668465.1"/>
    <property type="molecule type" value="Genomic_DNA"/>
</dbReference>
<keyword evidence="3" id="KW-0677">Repeat</keyword>